<reference evidence="3" key="1">
    <citation type="submission" date="2025-08" db="UniProtKB">
        <authorList>
            <consortium name="RefSeq"/>
        </authorList>
    </citation>
    <scope>IDENTIFICATION</scope>
</reference>
<feature type="signal peptide" evidence="1">
    <location>
        <begin position="1"/>
        <end position="18"/>
    </location>
</feature>
<evidence type="ECO:0000313" key="2">
    <source>
        <dbReference type="Proteomes" id="UP001165740"/>
    </source>
</evidence>
<proteinExistence type="predicted"/>
<dbReference type="AlphaFoldDB" id="A0A9W2YGI3"/>
<dbReference type="OrthoDB" id="6140936at2759"/>
<dbReference type="GeneID" id="106056218"/>
<evidence type="ECO:0000313" key="3">
    <source>
        <dbReference type="RefSeq" id="XP_055861823.1"/>
    </source>
</evidence>
<keyword evidence="1" id="KW-0732">Signal</keyword>
<name>A0A9W2YGI3_BIOGL</name>
<accession>A0A9W2YGI3</accession>
<dbReference type="Proteomes" id="UP001165740">
    <property type="component" value="Chromosome 12"/>
</dbReference>
<gene>
    <name evidence="3" type="primary">LOC106056218</name>
</gene>
<keyword evidence="2" id="KW-1185">Reference proteome</keyword>
<sequence length="111" mass="12718">MFFKPLSFLVAILPFACSFYIGPDYDAPDQKFMSRNAYGQLQSFDVSHERKYVRNAYGGVSAVRVTEFSDPDIYHRPGPAYLPPHFDIAPVPLVPLAPRFPVPHHPFDYHF</sequence>
<evidence type="ECO:0000256" key="1">
    <source>
        <dbReference type="SAM" id="SignalP"/>
    </source>
</evidence>
<dbReference type="RefSeq" id="XP_055861823.1">
    <property type="nucleotide sequence ID" value="XM_056005848.1"/>
</dbReference>
<organism evidence="2 3">
    <name type="scientific">Biomphalaria glabrata</name>
    <name type="common">Bloodfluke planorb</name>
    <name type="synonym">Freshwater snail</name>
    <dbReference type="NCBI Taxonomy" id="6526"/>
    <lineage>
        <taxon>Eukaryota</taxon>
        <taxon>Metazoa</taxon>
        <taxon>Spiralia</taxon>
        <taxon>Lophotrochozoa</taxon>
        <taxon>Mollusca</taxon>
        <taxon>Gastropoda</taxon>
        <taxon>Heterobranchia</taxon>
        <taxon>Euthyneura</taxon>
        <taxon>Panpulmonata</taxon>
        <taxon>Hygrophila</taxon>
        <taxon>Lymnaeoidea</taxon>
        <taxon>Planorbidae</taxon>
        <taxon>Biomphalaria</taxon>
    </lineage>
</organism>
<feature type="chain" id="PRO_5040961224" evidence="1">
    <location>
        <begin position="19"/>
        <end position="111"/>
    </location>
</feature>
<protein>
    <submittedName>
        <fullName evidence="3">Uncharacterized protein LOC106056218</fullName>
    </submittedName>
</protein>